<dbReference type="InterPro" id="IPR010095">
    <property type="entry name" value="Cas12f1-like_TNB"/>
</dbReference>
<evidence type="ECO:0000256" key="3">
    <source>
        <dbReference type="ARBA" id="ARBA00022578"/>
    </source>
</evidence>
<reference evidence="9" key="1">
    <citation type="submission" date="2017-08" db="EMBL/GenBank/DDBJ databases">
        <authorList>
            <person name="Grouzdev D.S."/>
            <person name="Gaisin V.A."/>
            <person name="Rysina M.S."/>
            <person name="Gorlenko V.M."/>
        </authorList>
    </citation>
    <scope>NUCLEOTIDE SEQUENCE [LARGE SCALE GENOMIC DNA]</scope>
    <source>
        <strain evidence="9">Kir15-3F</strain>
    </source>
</reference>
<dbReference type="RefSeq" id="WP_097644150.1">
    <property type="nucleotide sequence ID" value="NZ_NQWI01000043.1"/>
</dbReference>
<dbReference type="InterPro" id="IPR001959">
    <property type="entry name" value="Transposase"/>
</dbReference>
<name>A0A2A6RJC6_9CHLR</name>
<comment type="caution">
    <text evidence="8">The sequence shown here is derived from an EMBL/GenBank/DDBJ whole genome shotgun (WGS) entry which is preliminary data.</text>
</comment>
<dbReference type="OrthoDB" id="144615at2"/>
<evidence type="ECO:0000256" key="4">
    <source>
        <dbReference type="ARBA" id="ARBA00023125"/>
    </source>
</evidence>
<dbReference type="PANTHER" id="PTHR30405">
    <property type="entry name" value="TRANSPOSASE"/>
    <property type="match status" value="1"/>
</dbReference>
<dbReference type="GO" id="GO:0032196">
    <property type="term" value="P:transposition"/>
    <property type="evidence" value="ECO:0007669"/>
    <property type="project" value="UniProtKB-KW"/>
</dbReference>
<evidence type="ECO:0000259" key="6">
    <source>
        <dbReference type="Pfam" id="PF01385"/>
    </source>
</evidence>
<evidence type="ECO:0000259" key="7">
    <source>
        <dbReference type="Pfam" id="PF07282"/>
    </source>
</evidence>
<dbReference type="GO" id="GO:0006310">
    <property type="term" value="P:DNA recombination"/>
    <property type="evidence" value="ECO:0007669"/>
    <property type="project" value="UniProtKB-KW"/>
</dbReference>
<evidence type="ECO:0000313" key="9">
    <source>
        <dbReference type="Proteomes" id="UP000220527"/>
    </source>
</evidence>
<dbReference type="EMBL" id="NQWI01000043">
    <property type="protein sequence ID" value="PDW03041.1"/>
    <property type="molecule type" value="Genomic_DNA"/>
</dbReference>
<dbReference type="NCBIfam" id="TIGR01766">
    <property type="entry name" value="IS200/IS605 family accessory protein TnpB-like domain"/>
    <property type="match status" value="1"/>
</dbReference>
<keyword evidence="9" id="KW-1185">Reference proteome</keyword>
<protein>
    <submittedName>
        <fullName evidence="8">Transposase</fullName>
    </submittedName>
</protein>
<keyword evidence="5" id="KW-0233">DNA recombination</keyword>
<evidence type="ECO:0000313" key="8">
    <source>
        <dbReference type="EMBL" id="PDW03041.1"/>
    </source>
</evidence>
<dbReference type="Pfam" id="PF01385">
    <property type="entry name" value="OrfB_IS605"/>
    <property type="match status" value="1"/>
</dbReference>
<evidence type="ECO:0000256" key="5">
    <source>
        <dbReference type="ARBA" id="ARBA00023172"/>
    </source>
</evidence>
<feature type="domain" description="Cas12f1-like TNB" evidence="7">
    <location>
        <begin position="279"/>
        <end position="345"/>
    </location>
</feature>
<proteinExistence type="inferred from homology"/>
<organism evidence="8 9">
    <name type="scientific">Candidatus Viridilinea mediisalina</name>
    <dbReference type="NCBI Taxonomy" id="2024553"/>
    <lineage>
        <taxon>Bacteria</taxon>
        <taxon>Bacillati</taxon>
        <taxon>Chloroflexota</taxon>
        <taxon>Chloroflexia</taxon>
        <taxon>Chloroflexales</taxon>
        <taxon>Chloroflexineae</taxon>
        <taxon>Oscillochloridaceae</taxon>
        <taxon>Candidatus Viridilinea</taxon>
    </lineage>
</organism>
<dbReference type="GO" id="GO:0003677">
    <property type="term" value="F:DNA binding"/>
    <property type="evidence" value="ECO:0007669"/>
    <property type="project" value="UniProtKB-KW"/>
</dbReference>
<keyword evidence="4" id="KW-0238">DNA-binding</keyword>
<sequence>MKLIAQIRLNPTPEQHAALLATLAEANAACDAISLIAWQACEFRRIPLQKISYHQVKDSFQLGAQVLIRCIAKVADAYKLDRKVQRTFRPHGAIAFDDRNLSWYTDKGAVSIWTLEGRQHISYSLGEHQRKLLAHRKGESDLVYHKGVFYLLSVCDVPEPDEQQMDGVLGVDLGIVNLATDSDGESYSGQQIDRKREWYARRRAALQAVGTKSAKRRLRQLSGRQRQFQKDTNHRISKRLVAKAERTKRAIGVEELTHIRQRTRARGPVQRARHRNWAFAQVRQFISYKARRVGVPVAAVDPRNTSRTCSVCGHCEKANRRSQAEFCCVVCGHQAPADVNAAINISHRAACQTAYGVQPSG</sequence>
<comment type="similarity">
    <text evidence="1">In the C-terminal section; belongs to the transposase 35 family.</text>
</comment>
<dbReference type="AlphaFoldDB" id="A0A2A6RJC6"/>
<dbReference type="InterPro" id="IPR051399">
    <property type="entry name" value="RNA-guided_DNA_endo/Transpos"/>
</dbReference>
<comment type="similarity">
    <text evidence="2">In the N-terminal section; belongs to the transposase 2 family.</text>
</comment>
<accession>A0A2A6RJC6</accession>
<dbReference type="Pfam" id="PF07282">
    <property type="entry name" value="Cas12f1-like_TNB"/>
    <property type="match status" value="1"/>
</dbReference>
<keyword evidence="3" id="KW-0815">Transposition</keyword>
<gene>
    <name evidence="8" type="ORF">CJ255_10995</name>
</gene>
<dbReference type="NCBIfam" id="NF040570">
    <property type="entry name" value="guided_TnpB"/>
    <property type="match status" value="1"/>
</dbReference>
<feature type="domain" description="Probable transposase IS891/IS1136/IS1341" evidence="6">
    <location>
        <begin position="158"/>
        <end position="256"/>
    </location>
</feature>
<dbReference type="Proteomes" id="UP000220527">
    <property type="component" value="Unassembled WGS sequence"/>
</dbReference>
<evidence type="ECO:0000256" key="1">
    <source>
        <dbReference type="ARBA" id="ARBA00008761"/>
    </source>
</evidence>
<dbReference type="PANTHER" id="PTHR30405:SF11">
    <property type="entry name" value="RNA-GUIDED DNA ENDONUCLEASE RV2885C-RELATED"/>
    <property type="match status" value="1"/>
</dbReference>
<evidence type="ECO:0000256" key="2">
    <source>
        <dbReference type="ARBA" id="ARBA00011044"/>
    </source>
</evidence>